<dbReference type="InterPro" id="IPR036864">
    <property type="entry name" value="Zn2-C6_fun-type_DNA-bd_sf"/>
</dbReference>
<comment type="subcellular location">
    <subcellularLocation>
        <location evidence="1">Nucleus</location>
    </subcellularLocation>
</comment>
<feature type="region of interest" description="Disordered" evidence="5">
    <location>
        <begin position="67"/>
        <end position="122"/>
    </location>
</feature>
<feature type="region of interest" description="Disordered" evidence="5">
    <location>
        <begin position="1"/>
        <end position="24"/>
    </location>
</feature>
<dbReference type="PROSITE" id="PS00463">
    <property type="entry name" value="ZN2_CY6_FUNGAL_1"/>
    <property type="match status" value="1"/>
</dbReference>
<name>A0A9N9AC48_9GLOM</name>
<dbReference type="OrthoDB" id="2154091at2759"/>
<organism evidence="7 8">
    <name type="scientific">Ambispora leptoticha</name>
    <dbReference type="NCBI Taxonomy" id="144679"/>
    <lineage>
        <taxon>Eukaryota</taxon>
        <taxon>Fungi</taxon>
        <taxon>Fungi incertae sedis</taxon>
        <taxon>Mucoromycota</taxon>
        <taxon>Glomeromycotina</taxon>
        <taxon>Glomeromycetes</taxon>
        <taxon>Archaeosporales</taxon>
        <taxon>Ambisporaceae</taxon>
        <taxon>Ambispora</taxon>
    </lineage>
</organism>
<feature type="compositionally biased region" description="Low complexity" evidence="5">
    <location>
        <begin position="608"/>
        <end position="626"/>
    </location>
</feature>
<feature type="region of interest" description="Disordered" evidence="5">
    <location>
        <begin position="608"/>
        <end position="629"/>
    </location>
</feature>
<keyword evidence="8" id="KW-1185">Reference proteome</keyword>
<dbReference type="GO" id="GO:0008270">
    <property type="term" value="F:zinc ion binding"/>
    <property type="evidence" value="ECO:0007669"/>
    <property type="project" value="InterPro"/>
</dbReference>
<dbReference type="SMART" id="SM00066">
    <property type="entry name" value="GAL4"/>
    <property type="match status" value="1"/>
</dbReference>
<gene>
    <name evidence="7" type="ORF">ALEPTO_LOCUS4680</name>
</gene>
<protein>
    <submittedName>
        <fullName evidence="7">6386_t:CDS:1</fullName>
    </submittedName>
</protein>
<evidence type="ECO:0000259" key="6">
    <source>
        <dbReference type="PROSITE" id="PS50048"/>
    </source>
</evidence>
<reference evidence="7" key="1">
    <citation type="submission" date="2021-06" db="EMBL/GenBank/DDBJ databases">
        <authorList>
            <person name="Kallberg Y."/>
            <person name="Tangrot J."/>
            <person name="Rosling A."/>
        </authorList>
    </citation>
    <scope>NUCLEOTIDE SEQUENCE</scope>
    <source>
        <strain evidence="7">FL130A</strain>
    </source>
</reference>
<dbReference type="PANTHER" id="PTHR46910">
    <property type="entry name" value="TRANSCRIPTION FACTOR PDR1"/>
    <property type="match status" value="1"/>
</dbReference>
<dbReference type="AlphaFoldDB" id="A0A9N9AC48"/>
<evidence type="ECO:0000313" key="8">
    <source>
        <dbReference type="Proteomes" id="UP000789508"/>
    </source>
</evidence>
<dbReference type="PROSITE" id="PS50048">
    <property type="entry name" value="ZN2_CY6_FUNGAL_2"/>
    <property type="match status" value="1"/>
</dbReference>
<dbReference type="Gene3D" id="4.10.240.10">
    <property type="entry name" value="Zn(2)-C6 fungal-type DNA-binding domain"/>
    <property type="match status" value="1"/>
</dbReference>
<accession>A0A9N9AC48</accession>
<dbReference type="GO" id="GO:0000981">
    <property type="term" value="F:DNA-binding transcription factor activity, RNA polymerase II-specific"/>
    <property type="evidence" value="ECO:0007669"/>
    <property type="project" value="InterPro"/>
</dbReference>
<dbReference type="Proteomes" id="UP000789508">
    <property type="component" value="Unassembled WGS sequence"/>
</dbReference>
<dbReference type="Pfam" id="PF04082">
    <property type="entry name" value="Fungal_trans"/>
    <property type="match status" value="1"/>
</dbReference>
<dbReference type="PANTHER" id="PTHR46910:SF3">
    <property type="entry name" value="HALOTOLERANCE PROTEIN 9-RELATED"/>
    <property type="match status" value="1"/>
</dbReference>
<dbReference type="SMART" id="SM00906">
    <property type="entry name" value="Fungal_trans"/>
    <property type="match status" value="1"/>
</dbReference>
<evidence type="ECO:0000256" key="1">
    <source>
        <dbReference type="ARBA" id="ARBA00004123"/>
    </source>
</evidence>
<evidence type="ECO:0000256" key="2">
    <source>
        <dbReference type="ARBA" id="ARBA00022723"/>
    </source>
</evidence>
<dbReference type="GO" id="GO:0003677">
    <property type="term" value="F:DNA binding"/>
    <property type="evidence" value="ECO:0007669"/>
    <property type="project" value="UniProtKB-KW"/>
</dbReference>
<dbReference type="Pfam" id="PF00172">
    <property type="entry name" value="Zn_clus"/>
    <property type="match status" value="1"/>
</dbReference>
<feature type="domain" description="Zn(2)-C6 fungal-type" evidence="6">
    <location>
        <begin position="28"/>
        <end position="62"/>
    </location>
</feature>
<dbReference type="InterPro" id="IPR001138">
    <property type="entry name" value="Zn2Cys6_DnaBD"/>
</dbReference>
<dbReference type="CDD" id="cd00067">
    <property type="entry name" value="GAL4"/>
    <property type="match status" value="1"/>
</dbReference>
<keyword evidence="4" id="KW-0539">Nucleus</keyword>
<dbReference type="CDD" id="cd12148">
    <property type="entry name" value="fungal_TF_MHR"/>
    <property type="match status" value="1"/>
</dbReference>
<dbReference type="GO" id="GO:0005634">
    <property type="term" value="C:nucleus"/>
    <property type="evidence" value="ECO:0007669"/>
    <property type="project" value="UniProtKB-SubCell"/>
</dbReference>
<evidence type="ECO:0000313" key="7">
    <source>
        <dbReference type="EMBL" id="CAG8525459.1"/>
    </source>
</evidence>
<sequence length="642" mass="72503">MNTIAGKRPPAPGQSESAPKDKRLKTIACDRCRRRKVRCDGGDGYNQVPCDYCTSVELECTYSRNVNSGTAQNSSKSNAKSQDQATTIHASKSNNTKQRTTSARRNNSMKSQKSPMTNTTWEISSGNSLLTTATSSSAFHPNEPNQIRRIIPQSLPTFGTRKNEFGYAVQLLTEVTGQQEVAVLRELSPYISVPQEEQHPPPPQDSIQTHEFNENLVHLYFRNFHPLLPVLHKAYFMEGLKRRQKPMNPLLLYAVYAIGSTYSDNPNVRKDPSDPTTVGQEFYERAQALVTRNFDTPRLSTATGCFLLGIFDALRSLKSRMYVGMATTLAVTMRFHDKTASENFSKNEKEARNKLWWAINIVNHLTCVALNQRSVFEDKHSTIDLPADTQSAQDQLETHINTYFEHYSKISKILYDILEFALNPANALDTATLELEERLRGWQVSLPPFLQIENAHPLTSSSDETTIEHLRIYLCILYHYAMIRIHYPNIDSKNSKDICTNAANKITAFTNEHLVFLVNSNQFIAQCALYAGYIHLRNIRDGKPNDSELAKEKTLETMLFFQKVEQVPSLHFLSTAMKDLIAIFASQLKKYSTGDEHTMRIVNSVLDNSGTNSSSSSTPQINNNTTGYIGWTNESKSNLDRI</sequence>
<proteinExistence type="predicted"/>
<evidence type="ECO:0000256" key="4">
    <source>
        <dbReference type="ARBA" id="ARBA00023242"/>
    </source>
</evidence>
<dbReference type="EMBL" id="CAJVPS010001128">
    <property type="protein sequence ID" value="CAG8525459.1"/>
    <property type="molecule type" value="Genomic_DNA"/>
</dbReference>
<dbReference type="SUPFAM" id="SSF57701">
    <property type="entry name" value="Zn2/Cys6 DNA-binding domain"/>
    <property type="match status" value="1"/>
</dbReference>
<dbReference type="GO" id="GO:0006351">
    <property type="term" value="P:DNA-templated transcription"/>
    <property type="evidence" value="ECO:0007669"/>
    <property type="project" value="InterPro"/>
</dbReference>
<keyword evidence="2" id="KW-0479">Metal-binding</keyword>
<evidence type="ECO:0000256" key="5">
    <source>
        <dbReference type="SAM" id="MobiDB-lite"/>
    </source>
</evidence>
<evidence type="ECO:0000256" key="3">
    <source>
        <dbReference type="ARBA" id="ARBA00023125"/>
    </source>
</evidence>
<comment type="caution">
    <text evidence="7">The sequence shown here is derived from an EMBL/GenBank/DDBJ whole genome shotgun (WGS) entry which is preliminary data.</text>
</comment>
<dbReference type="InterPro" id="IPR007219">
    <property type="entry name" value="XnlR_reg_dom"/>
</dbReference>
<keyword evidence="3" id="KW-0238">DNA-binding</keyword>
<dbReference type="InterPro" id="IPR050987">
    <property type="entry name" value="AtrR-like"/>
</dbReference>